<evidence type="ECO:0000313" key="1">
    <source>
        <dbReference type="EMBL" id="KAK3778512.1"/>
    </source>
</evidence>
<proteinExistence type="predicted"/>
<gene>
    <name evidence="1" type="ORF">RRG08_024920</name>
</gene>
<dbReference type="Proteomes" id="UP001283361">
    <property type="component" value="Unassembled WGS sequence"/>
</dbReference>
<reference evidence="1" key="1">
    <citation type="journal article" date="2023" name="G3 (Bethesda)">
        <title>A reference genome for the long-term kleptoplast-retaining sea slug Elysia crispata morphotype clarki.</title>
        <authorList>
            <person name="Eastman K.E."/>
            <person name="Pendleton A.L."/>
            <person name="Shaikh M.A."/>
            <person name="Suttiyut T."/>
            <person name="Ogas R."/>
            <person name="Tomko P."/>
            <person name="Gavelis G."/>
            <person name="Widhalm J.R."/>
            <person name="Wisecaver J.H."/>
        </authorList>
    </citation>
    <scope>NUCLEOTIDE SEQUENCE</scope>
    <source>
        <strain evidence="1">ECLA1</strain>
    </source>
</reference>
<comment type="caution">
    <text evidence="1">The sequence shown here is derived from an EMBL/GenBank/DDBJ whole genome shotgun (WGS) entry which is preliminary data.</text>
</comment>
<name>A0AAE1A1I0_9GAST</name>
<sequence>MYRKEKKKESTINPELKKLKAQEVEFPGQENVCPYGVERNHILLNFTVPCGFRPELRSEMIRAIRCAGFQVSNPLMSVDKFESHLQAVLCQPEMASAHFILKDCTIQ</sequence>
<keyword evidence="2" id="KW-1185">Reference proteome</keyword>
<accession>A0AAE1A1I0</accession>
<dbReference type="AlphaFoldDB" id="A0AAE1A1I0"/>
<dbReference type="EMBL" id="JAWDGP010002931">
    <property type="protein sequence ID" value="KAK3778512.1"/>
    <property type="molecule type" value="Genomic_DNA"/>
</dbReference>
<evidence type="ECO:0000313" key="2">
    <source>
        <dbReference type="Proteomes" id="UP001283361"/>
    </source>
</evidence>
<organism evidence="1 2">
    <name type="scientific">Elysia crispata</name>
    <name type="common">lettuce slug</name>
    <dbReference type="NCBI Taxonomy" id="231223"/>
    <lineage>
        <taxon>Eukaryota</taxon>
        <taxon>Metazoa</taxon>
        <taxon>Spiralia</taxon>
        <taxon>Lophotrochozoa</taxon>
        <taxon>Mollusca</taxon>
        <taxon>Gastropoda</taxon>
        <taxon>Heterobranchia</taxon>
        <taxon>Euthyneura</taxon>
        <taxon>Panpulmonata</taxon>
        <taxon>Sacoglossa</taxon>
        <taxon>Placobranchoidea</taxon>
        <taxon>Plakobranchidae</taxon>
        <taxon>Elysia</taxon>
    </lineage>
</organism>
<protein>
    <submittedName>
        <fullName evidence="1">Uncharacterized protein</fullName>
    </submittedName>
</protein>